<feature type="compositionally biased region" description="Basic and acidic residues" evidence="1">
    <location>
        <begin position="564"/>
        <end position="583"/>
    </location>
</feature>
<reference evidence="2 3" key="1">
    <citation type="submission" date="2024-03" db="EMBL/GenBank/DDBJ databases">
        <authorList>
            <person name="Martinez-Hernandez J."/>
        </authorList>
    </citation>
    <scope>NUCLEOTIDE SEQUENCE [LARGE SCALE GENOMIC DNA]</scope>
</reference>
<organism evidence="2 3">
    <name type="scientific">Lupinus luteus</name>
    <name type="common">European yellow lupine</name>
    <dbReference type="NCBI Taxonomy" id="3873"/>
    <lineage>
        <taxon>Eukaryota</taxon>
        <taxon>Viridiplantae</taxon>
        <taxon>Streptophyta</taxon>
        <taxon>Embryophyta</taxon>
        <taxon>Tracheophyta</taxon>
        <taxon>Spermatophyta</taxon>
        <taxon>Magnoliopsida</taxon>
        <taxon>eudicotyledons</taxon>
        <taxon>Gunneridae</taxon>
        <taxon>Pentapetalae</taxon>
        <taxon>rosids</taxon>
        <taxon>fabids</taxon>
        <taxon>Fabales</taxon>
        <taxon>Fabaceae</taxon>
        <taxon>Papilionoideae</taxon>
        <taxon>50 kb inversion clade</taxon>
        <taxon>genistoids sensu lato</taxon>
        <taxon>core genistoids</taxon>
        <taxon>Genisteae</taxon>
        <taxon>Lupinus</taxon>
    </lineage>
</organism>
<dbReference type="EMBL" id="CAXHTB010000002">
    <property type="protein sequence ID" value="CAL0302220.1"/>
    <property type="molecule type" value="Genomic_DNA"/>
</dbReference>
<protein>
    <submittedName>
        <fullName evidence="2">Uncharacterized protein</fullName>
    </submittedName>
</protein>
<name>A0AAV1VZ28_LUPLU</name>
<keyword evidence="3" id="KW-1185">Reference proteome</keyword>
<dbReference type="PANTHER" id="PTHR31008:SF15">
    <property type="entry name" value="GPI-ANCHORED ADHESIN-LIKE PROTEIN"/>
    <property type="match status" value="1"/>
</dbReference>
<dbReference type="PANTHER" id="PTHR31008">
    <property type="entry name" value="COP1-INTERACTING PROTEIN-RELATED"/>
    <property type="match status" value="1"/>
</dbReference>
<feature type="region of interest" description="Disordered" evidence="1">
    <location>
        <begin position="473"/>
        <end position="493"/>
    </location>
</feature>
<evidence type="ECO:0000313" key="3">
    <source>
        <dbReference type="Proteomes" id="UP001497480"/>
    </source>
</evidence>
<sequence>MVGLKSKQISLTNEEEDDVISFMMKNQGVVHSSQSLSVHVNKDYIFSNKFHDNDEGSEFLIMNYTKSQPFHHEQVLESSRRHYKGNNHDDLKMKVDELEKLFADHKLRINASVRRIDAISFVNSDDYYGDDCRGKYYDKYMKKRDAKLREEWSMKREEKEARIKAMQDSFDQNSAEMNAKFTSLKSFVKREQHRIDSLQNEDVGDVSELLAEKIYEQGSIDSESSFGDGAARQIKKNSPNKQVSAATFNYTSVQNFSDLRKENTKPSFGMSKTNQYRLRNYARSRSTLEGMEGIKGSKPKRTQSLRKSISANPEEFYDLAPLKFNMDKTNLNHHDQSRTPFLEKGYSLGPGAGGSAIRMEASVASETKENEEIDELELEVEDSLHIVKEDQEEEIETFAIEGHAYTNKGMARLRQESEKSLNSGSEIGDSTRSFSQVEHALVAEMINVMHDSAVESPVSLNSHMQHPFSYPNESSDIDASMDSPIGSPVSRNSRSLIRGETDAMARMRKKSGIAQKKVIVVNSSISQPCKDVAKGLKRLLKFGRKNRGSETLVDRISSNMFEADDKTENRRNLANRSSEDLRKSRMRFSHAHPSDNSFSESELFNEQVQSLRSSIPAPPANFKLRDDHISGSSLKGEA</sequence>
<gene>
    <name evidence="2" type="ORF">LLUT_LOCUS3280</name>
</gene>
<dbReference type="Proteomes" id="UP001497480">
    <property type="component" value="Unassembled WGS sequence"/>
</dbReference>
<dbReference type="AlphaFoldDB" id="A0AAV1VZ28"/>
<evidence type="ECO:0000313" key="2">
    <source>
        <dbReference type="EMBL" id="CAL0302220.1"/>
    </source>
</evidence>
<proteinExistence type="predicted"/>
<comment type="caution">
    <text evidence="2">The sequence shown here is derived from an EMBL/GenBank/DDBJ whole genome shotgun (WGS) entry which is preliminary data.</text>
</comment>
<feature type="compositionally biased region" description="Polar residues" evidence="1">
    <location>
        <begin position="594"/>
        <end position="613"/>
    </location>
</feature>
<feature type="region of interest" description="Disordered" evidence="1">
    <location>
        <begin position="564"/>
        <end position="638"/>
    </location>
</feature>
<evidence type="ECO:0000256" key="1">
    <source>
        <dbReference type="SAM" id="MobiDB-lite"/>
    </source>
</evidence>
<accession>A0AAV1VZ28</accession>